<feature type="region of interest" description="Disordered" evidence="1">
    <location>
        <begin position="35"/>
        <end position="106"/>
    </location>
</feature>
<gene>
    <name evidence="3" type="ORF">KHLLAP_LOCUS3057</name>
</gene>
<keyword evidence="2" id="KW-0812">Transmembrane</keyword>
<accession>A0AAI8YCV3</accession>
<dbReference type="EMBL" id="CAUWAG010000004">
    <property type="protein sequence ID" value="CAJ2502589.1"/>
    <property type="molecule type" value="Genomic_DNA"/>
</dbReference>
<feature type="compositionally biased region" description="Polar residues" evidence="1">
    <location>
        <begin position="85"/>
        <end position="106"/>
    </location>
</feature>
<protein>
    <submittedName>
        <fullName evidence="3">Uu.00g099830.m01.CDS01</fullName>
    </submittedName>
</protein>
<feature type="region of interest" description="Disordered" evidence="1">
    <location>
        <begin position="231"/>
        <end position="287"/>
    </location>
</feature>
<reference evidence="3" key="1">
    <citation type="submission" date="2023-10" db="EMBL/GenBank/DDBJ databases">
        <authorList>
            <person name="Hackl T."/>
        </authorList>
    </citation>
    <scope>NUCLEOTIDE SEQUENCE</scope>
</reference>
<organism evidence="3 4">
    <name type="scientific">Anthostomella pinea</name>
    <dbReference type="NCBI Taxonomy" id="933095"/>
    <lineage>
        <taxon>Eukaryota</taxon>
        <taxon>Fungi</taxon>
        <taxon>Dikarya</taxon>
        <taxon>Ascomycota</taxon>
        <taxon>Pezizomycotina</taxon>
        <taxon>Sordariomycetes</taxon>
        <taxon>Xylariomycetidae</taxon>
        <taxon>Xylariales</taxon>
        <taxon>Xylariaceae</taxon>
        <taxon>Anthostomella</taxon>
    </lineage>
</organism>
<keyword evidence="2" id="KW-0472">Membrane</keyword>
<feature type="transmembrane region" description="Helical" evidence="2">
    <location>
        <begin position="112"/>
        <end position="134"/>
    </location>
</feature>
<dbReference type="AlphaFoldDB" id="A0AAI8YCV3"/>
<evidence type="ECO:0000256" key="2">
    <source>
        <dbReference type="SAM" id="Phobius"/>
    </source>
</evidence>
<feature type="transmembrane region" description="Helical" evidence="2">
    <location>
        <begin position="154"/>
        <end position="172"/>
    </location>
</feature>
<comment type="caution">
    <text evidence="3">The sequence shown here is derived from an EMBL/GenBank/DDBJ whole genome shotgun (WGS) entry which is preliminary data.</text>
</comment>
<sequence length="287" mass="31083">MPSFACPDYYECLQAHGGNEDECVKHDLCHGKGNHSHLPEVSSSSSSSTSSSSTSSYSSPSSLSPSSSSTSPTPATASILDPTQAPGSSYDNTATTSGPSTVSSHQPHIPPWTIALIIGAGLHVLAFFVSLFIFCAKERRRHHETGEKPSYTRALKRAVVAATGIAVIAWLVNKLRPKPKGQVEDDAYKQIEVYVTHKEANVEKHQPPEYEVHRAPSVAAVQRSVSVISSLSAQSRRSQERYSTRLEPSPVSDTPSPFRMPERPPGVQMRALGTDVRHGWERGPRDG</sequence>
<evidence type="ECO:0000256" key="1">
    <source>
        <dbReference type="SAM" id="MobiDB-lite"/>
    </source>
</evidence>
<dbReference type="Proteomes" id="UP001295740">
    <property type="component" value="Unassembled WGS sequence"/>
</dbReference>
<proteinExistence type="predicted"/>
<feature type="compositionally biased region" description="Basic and acidic residues" evidence="1">
    <location>
        <begin position="275"/>
        <end position="287"/>
    </location>
</feature>
<keyword evidence="2" id="KW-1133">Transmembrane helix</keyword>
<name>A0AAI8YCV3_9PEZI</name>
<feature type="compositionally biased region" description="Low complexity" evidence="1">
    <location>
        <begin position="42"/>
        <end position="74"/>
    </location>
</feature>
<evidence type="ECO:0000313" key="3">
    <source>
        <dbReference type="EMBL" id="CAJ2502589.1"/>
    </source>
</evidence>
<keyword evidence="4" id="KW-1185">Reference proteome</keyword>
<evidence type="ECO:0000313" key="4">
    <source>
        <dbReference type="Proteomes" id="UP001295740"/>
    </source>
</evidence>